<dbReference type="Proteomes" id="UP000030758">
    <property type="component" value="Unassembled WGS sequence"/>
</dbReference>
<protein>
    <recommendedName>
        <fullName evidence="1">DUF7041 domain-containing protein</fullName>
    </recommendedName>
</protein>
<dbReference type="EMBL" id="KL367660">
    <property type="protein sequence ID" value="KFD60576.1"/>
    <property type="molecule type" value="Genomic_DNA"/>
</dbReference>
<proteinExistence type="predicted"/>
<dbReference type="InterPro" id="IPR055469">
    <property type="entry name" value="DUF7041"/>
</dbReference>
<evidence type="ECO:0000313" key="2">
    <source>
        <dbReference type="EMBL" id="KFD60576.1"/>
    </source>
</evidence>
<name>A0A085MTN0_9BILA</name>
<dbReference type="PANTHER" id="PTHR33327:SF3">
    <property type="entry name" value="RNA-DIRECTED DNA POLYMERASE"/>
    <property type="match status" value="1"/>
</dbReference>
<dbReference type="Pfam" id="PF23055">
    <property type="entry name" value="DUF7041"/>
    <property type="match status" value="1"/>
</dbReference>
<gene>
    <name evidence="2" type="ORF">M514_27242</name>
</gene>
<organism evidence="2">
    <name type="scientific">Trichuris suis</name>
    <name type="common">pig whipworm</name>
    <dbReference type="NCBI Taxonomy" id="68888"/>
    <lineage>
        <taxon>Eukaryota</taxon>
        <taxon>Metazoa</taxon>
        <taxon>Ecdysozoa</taxon>
        <taxon>Nematoda</taxon>
        <taxon>Enoplea</taxon>
        <taxon>Dorylaimia</taxon>
        <taxon>Trichinellida</taxon>
        <taxon>Trichuridae</taxon>
        <taxon>Trichuris</taxon>
    </lineage>
</organism>
<sequence>MELESSNVGTATAAAIAVKLPQFWPHAAKLWIAQAEAQFTLRQVTSSLTKFYYAIAALCGRLFMQPKKISAQPEGRHASH</sequence>
<reference evidence="2" key="1">
    <citation type="journal article" date="2014" name="Nat. Genet.">
        <title>Genome and transcriptome of the porcine whipworm Trichuris suis.</title>
        <authorList>
            <person name="Jex A.R."/>
            <person name="Nejsum P."/>
            <person name="Schwarz E.M."/>
            <person name="Hu L."/>
            <person name="Young N.D."/>
            <person name="Hall R.S."/>
            <person name="Korhonen P.K."/>
            <person name="Liao S."/>
            <person name="Thamsborg S."/>
            <person name="Xia J."/>
            <person name="Xu P."/>
            <person name="Wang S."/>
            <person name="Scheerlinck J.P."/>
            <person name="Hofmann A."/>
            <person name="Sternberg P.W."/>
            <person name="Wang J."/>
            <person name="Gasser R.B."/>
        </authorList>
    </citation>
    <scope>NUCLEOTIDE SEQUENCE [LARGE SCALE GENOMIC DNA]</scope>
    <source>
        <strain evidence="2">DCEP-RM93F</strain>
    </source>
</reference>
<dbReference type="AlphaFoldDB" id="A0A085MTN0"/>
<accession>A0A085MTN0</accession>
<dbReference type="PANTHER" id="PTHR33327">
    <property type="entry name" value="ENDONUCLEASE"/>
    <property type="match status" value="1"/>
</dbReference>
<feature type="domain" description="DUF7041" evidence="1">
    <location>
        <begin position="20"/>
        <end position="69"/>
    </location>
</feature>
<evidence type="ECO:0000259" key="1">
    <source>
        <dbReference type="Pfam" id="PF23055"/>
    </source>
</evidence>